<protein>
    <submittedName>
        <fullName evidence="5">Dolichol-phosphate mannosyltransferase</fullName>
        <ecNumber evidence="5">2.4.1.83</ecNumber>
    </submittedName>
</protein>
<keyword evidence="3 5" id="KW-0808">Transferase</keyword>
<reference evidence="5 6" key="1">
    <citation type="submission" date="2023-07" db="EMBL/GenBank/DDBJ databases">
        <title>Sequencing the genomes of 1000 actinobacteria strains.</title>
        <authorList>
            <person name="Klenk H.-P."/>
        </authorList>
    </citation>
    <scope>NUCLEOTIDE SEQUENCE [LARGE SCALE GENOMIC DNA]</scope>
    <source>
        <strain evidence="5 6">DSM 19515</strain>
    </source>
</reference>
<sequence length="249" mass="27723">MKVVICIPTYNERESLPGLLDRTRAAVPDADVLVIDDNSPDGTGALADDRAQRDPQIHVMHRTAKEGLGRAYLAGFEWAIERGYSHVCEMDADGSHRPEQLVDLLARADAWDKPELVIGSRWTDGGEVVNWPKHRELLSRAGNLYIKIWLNLPAKDATAGFRVYRADALKRLDFAAVESKGYFFQVDMTLKMTDMGARIAEVPISFVEREAGTSKMSGNIVQEAFLRATKLGIERRGAQLRALWARASA</sequence>
<evidence type="ECO:0000313" key="5">
    <source>
        <dbReference type="EMBL" id="MDP9832390.1"/>
    </source>
</evidence>
<dbReference type="Pfam" id="PF00535">
    <property type="entry name" value="Glycos_transf_2"/>
    <property type="match status" value="1"/>
</dbReference>
<evidence type="ECO:0000256" key="1">
    <source>
        <dbReference type="ARBA" id="ARBA00006739"/>
    </source>
</evidence>
<dbReference type="InterPro" id="IPR029044">
    <property type="entry name" value="Nucleotide-diphossugar_trans"/>
</dbReference>
<dbReference type="InterPro" id="IPR039528">
    <property type="entry name" value="DPM1-like"/>
</dbReference>
<dbReference type="GO" id="GO:0004582">
    <property type="term" value="F:dolichyl-phosphate beta-D-mannosyltransferase activity"/>
    <property type="evidence" value="ECO:0007669"/>
    <property type="project" value="UniProtKB-EC"/>
</dbReference>
<evidence type="ECO:0000313" key="6">
    <source>
        <dbReference type="Proteomes" id="UP001230145"/>
    </source>
</evidence>
<dbReference type="CDD" id="cd06442">
    <property type="entry name" value="DPM1_like"/>
    <property type="match status" value="1"/>
</dbReference>
<dbReference type="EC" id="2.4.1.83" evidence="5"/>
<evidence type="ECO:0000259" key="4">
    <source>
        <dbReference type="Pfam" id="PF00535"/>
    </source>
</evidence>
<evidence type="ECO:0000256" key="2">
    <source>
        <dbReference type="ARBA" id="ARBA00022676"/>
    </source>
</evidence>
<dbReference type="InterPro" id="IPR001173">
    <property type="entry name" value="Glyco_trans_2-like"/>
</dbReference>
<name>A0ABT9PI46_9ACTO</name>
<proteinExistence type="inferred from homology"/>
<organism evidence="5 6">
    <name type="scientific">Trueperella abortisuis</name>
    <dbReference type="NCBI Taxonomy" id="445930"/>
    <lineage>
        <taxon>Bacteria</taxon>
        <taxon>Bacillati</taxon>
        <taxon>Actinomycetota</taxon>
        <taxon>Actinomycetes</taxon>
        <taxon>Actinomycetales</taxon>
        <taxon>Actinomycetaceae</taxon>
        <taxon>Trueperella</taxon>
    </lineage>
</organism>
<accession>A0ABT9PI46</accession>
<keyword evidence="6" id="KW-1185">Reference proteome</keyword>
<feature type="domain" description="Glycosyltransferase 2-like" evidence="4">
    <location>
        <begin position="5"/>
        <end position="172"/>
    </location>
</feature>
<dbReference type="PANTHER" id="PTHR43398">
    <property type="entry name" value="DOLICHOL-PHOSPHATE MANNOSYLTRANSFERASE SUBUNIT 1"/>
    <property type="match status" value="1"/>
</dbReference>
<dbReference type="SUPFAM" id="SSF53448">
    <property type="entry name" value="Nucleotide-diphospho-sugar transferases"/>
    <property type="match status" value="1"/>
</dbReference>
<dbReference type="EMBL" id="JAUSQL010000001">
    <property type="protein sequence ID" value="MDP9832390.1"/>
    <property type="molecule type" value="Genomic_DNA"/>
</dbReference>
<evidence type="ECO:0000256" key="3">
    <source>
        <dbReference type="ARBA" id="ARBA00022679"/>
    </source>
</evidence>
<comment type="caution">
    <text evidence="5">The sequence shown here is derived from an EMBL/GenBank/DDBJ whole genome shotgun (WGS) entry which is preliminary data.</text>
</comment>
<keyword evidence="2 5" id="KW-0328">Glycosyltransferase</keyword>
<comment type="similarity">
    <text evidence="1">Belongs to the glycosyltransferase 2 family.</text>
</comment>
<dbReference type="RefSeq" id="WP_307634770.1">
    <property type="nucleotide sequence ID" value="NZ_JAUSQL010000001.1"/>
</dbReference>
<dbReference type="PANTHER" id="PTHR43398:SF1">
    <property type="entry name" value="DOLICHOL-PHOSPHATE MANNOSYLTRANSFERASE SUBUNIT 1"/>
    <property type="match status" value="1"/>
</dbReference>
<gene>
    <name evidence="5" type="ORF">J2S45_001069</name>
</gene>
<dbReference type="Gene3D" id="3.90.550.10">
    <property type="entry name" value="Spore Coat Polysaccharide Biosynthesis Protein SpsA, Chain A"/>
    <property type="match status" value="1"/>
</dbReference>
<dbReference type="Proteomes" id="UP001230145">
    <property type="component" value="Unassembled WGS sequence"/>
</dbReference>